<dbReference type="PANTHER" id="PTHR47969:SF15">
    <property type="entry name" value="CHROMOSOME-ASSOCIATED KINESIN KIF4A-RELATED"/>
    <property type="match status" value="1"/>
</dbReference>
<organism evidence="10 11">
    <name type="scientific">Cyclotella cryptica</name>
    <dbReference type="NCBI Taxonomy" id="29204"/>
    <lineage>
        <taxon>Eukaryota</taxon>
        <taxon>Sar</taxon>
        <taxon>Stramenopiles</taxon>
        <taxon>Ochrophyta</taxon>
        <taxon>Bacillariophyta</taxon>
        <taxon>Coscinodiscophyceae</taxon>
        <taxon>Thalassiosirophycidae</taxon>
        <taxon>Stephanodiscales</taxon>
        <taxon>Stephanodiscaceae</taxon>
        <taxon>Cyclotella</taxon>
    </lineage>
</organism>
<dbReference type="GO" id="GO:0005524">
    <property type="term" value="F:ATP binding"/>
    <property type="evidence" value="ECO:0007669"/>
    <property type="project" value="UniProtKB-UniRule"/>
</dbReference>
<dbReference type="GO" id="GO:0003774">
    <property type="term" value="F:cytoskeletal motor activity"/>
    <property type="evidence" value="ECO:0007669"/>
    <property type="project" value="UniProtKB-UniRule"/>
</dbReference>
<keyword evidence="3 6" id="KW-0547">Nucleotide-binding</keyword>
<dbReference type="PROSITE" id="PS50067">
    <property type="entry name" value="KINESIN_MOTOR_2"/>
    <property type="match status" value="1"/>
</dbReference>
<dbReference type="Pfam" id="PF25764">
    <property type="entry name" value="KIF21A_4th"/>
    <property type="match status" value="1"/>
</dbReference>
<accession>A0ABD3QEG6</accession>
<keyword evidence="6" id="KW-0505">Motor protein</keyword>
<evidence type="ECO:0000256" key="5">
    <source>
        <dbReference type="ARBA" id="ARBA00023054"/>
    </source>
</evidence>
<feature type="compositionally biased region" description="Acidic residues" evidence="8">
    <location>
        <begin position="515"/>
        <end position="525"/>
    </location>
</feature>
<dbReference type="GO" id="GO:0005737">
    <property type="term" value="C:cytoplasm"/>
    <property type="evidence" value="ECO:0007669"/>
    <property type="project" value="UniProtKB-SubCell"/>
</dbReference>
<dbReference type="InterPro" id="IPR027417">
    <property type="entry name" value="P-loop_NTPase"/>
</dbReference>
<evidence type="ECO:0000256" key="8">
    <source>
        <dbReference type="SAM" id="MobiDB-lite"/>
    </source>
</evidence>
<dbReference type="SUPFAM" id="SSF52540">
    <property type="entry name" value="P-loop containing nucleoside triphosphate hydrolases"/>
    <property type="match status" value="1"/>
</dbReference>
<comment type="similarity">
    <text evidence="6">Belongs to the TRAFAC class myosin-kinesin ATPase superfamily. Kinesin family.</text>
</comment>
<evidence type="ECO:0000313" key="11">
    <source>
        <dbReference type="Proteomes" id="UP001516023"/>
    </source>
</evidence>
<dbReference type="PRINTS" id="PR00380">
    <property type="entry name" value="KINESINHEAVY"/>
</dbReference>
<feature type="compositionally biased region" description="Low complexity" evidence="8">
    <location>
        <begin position="460"/>
        <end position="473"/>
    </location>
</feature>
<evidence type="ECO:0000256" key="3">
    <source>
        <dbReference type="ARBA" id="ARBA00022741"/>
    </source>
</evidence>
<comment type="caution">
    <text evidence="10">The sequence shown here is derived from an EMBL/GenBank/DDBJ whole genome shotgun (WGS) entry which is preliminary data.</text>
</comment>
<keyword evidence="5 7" id="KW-0175">Coiled coil</keyword>
<feature type="coiled-coil region" evidence="7">
    <location>
        <begin position="531"/>
        <end position="741"/>
    </location>
</feature>
<feature type="coiled-coil region" evidence="7">
    <location>
        <begin position="802"/>
        <end position="878"/>
    </location>
</feature>
<reference evidence="10 11" key="1">
    <citation type="journal article" date="2020" name="G3 (Bethesda)">
        <title>Improved Reference Genome for Cyclotella cryptica CCMP332, a Model for Cell Wall Morphogenesis, Salinity Adaptation, and Lipid Production in Diatoms (Bacillariophyta).</title>
        <authorList>
            <person name="Roberts W.R."/>
            <person name="Downey K.M."/>
            <person name="Ruck E.C."/>
            <person name="Traller J.C."/>
            <person name="Alverson A.J."/>
        </authorList>
    </citation>
    <scope>NUCLEOTIDE SEQUENCE [LARGE SCALE GENOMIC DNA]</scope>
    <source>
        <strain evidence="10 11">CCMP332</strain>
    </source>
</reference>
<evidence type="ECO:0000256" key="2">
    <source>
        <dbReference type="ARBA" id="ARBA00022490"/>
    </source>
</evidence>
<gene>
    <name evidence="10" type="ORF">HJC23_005077</name>
</gene>
<dbReference type="InterPro" id="IPR001752">
    <property type="entry name" value="Kinesin_motor_dom"/>
</dbReference>
<evidence type="ECO:0000256" key="4">
    <source>
        <dbReference type="ARBA" id="ARBA00022840"/>
    </source>
</evidence>
<dbReference type="Gene3D" id="3.40.850.10">
    <property type="entry name" value="Kinesin motor domain"/>
    <property type="match status" value="1"/>
</dbReference>
<keyword evidence="2" id="KW-0963">Cytoplasm</keyword>
<dbReference type="PANTHER" id="PTHR47969">
    <property type="entry name" value="CHROMOSOME-ASSOCIATED KINESIN KIF4A-RELATED"/>
    <property type="match status" value="1"/>
</dbReference>
<dbReference type="InterPro" id="IPR027640">
    <property type="entry name" value="Kinesin-like_fam"/>
</dbReference>
<dbReference type="SMART" id="SM00129">
    <property type="entry name" value="KISc"/>
    <property type="match status" value="1"/>
</dbReference>
<feature type="region of interest" description="Disordered" evidence="8">
    <location>
        <begin position="494"/>
        <end position="525"/>
    </location>
</feature>
<dbReference type="EMBL" id="JABMIG020000046">
    <property type="protein sequence ID" value="KAL3798424.1"/>
    <property type="molecule type" value="Genomic_DNA"/>
</dbReference>
<evidence type="ECO:0000256" key="6">
    <source>
        <dbReference type="PROSITE-ProRule" id="PRU00283"/>
    </source>
</evidence>
<feature type="binding site" evidence="6">
    <location>
        <begin position="88"/>
        <end position="95"/>
    </location>
    <ligand>
        <name>ATP</name>
        <dbReference type="ChEBI" id="CHEBI:30616"/>
    </ligand>
</feature>
<evidence type="ECO:0000256" key="1">
    <source>
        <dbReference type="ARBA" id="ARBA00004496"/>
    </source>
</evidence>
<dbReference type="Proteomes" id="UP001516023">
    <property type="component" value="Unassembled WGS sequence"/>
</dbReference>
<proteinExistence type="inferred from homology"/>
<feature type="domain" description="Kinesin motor" evidence="9">
    <location>
        <begin position="10"/>
        <end position="363"/>
    </location>
</feature>
<sequence length="915" mass="103524">MAATNETSSQVRVGVRIRPITSKESSEGGKVVAEANAFDRTVGISKRKFTYDSVFHSNVSNEELYNNVAPPLLDAFLNGYNATILAYGQTGSGKTYTMGSEAGGLNESAGLIPRFLSGMFTTLFERKSASVKSALRSPSKTDGSVGNSQIPSLIDFRVSASFLEVYGEDIYDLLDEDRTSLKLREDTNGQVFVVGLRKNPVVNADDAMGILNTGTMNRTTAATLMNCTSSRSHAVFTIHLKQTTRTSEGVDITTTSCMTFVDLAGSERMKKTGAEGERMKEGIKINEGLLALGNVINALGDDERLEKGEKVHVPYRQSKLTRLLQDALGGNSQTLFLACVSPSDTNASETISTLQYANRARNIKNAPTRNVDAAALELQRLRALASILKCELIKHRFDAKPSSPDHENEKVNEHVIQHSNLGVVNETLFARDDVLAYLSMIDEKVAELSGVSPNNAVQHSPMTTLTPTPTSSTYLNISNSLPNLDINQRQFHTEQKLAPRVTPTISSVEDSNHPDDDDDSDVNPDEDFAIVDELIERQRRDQEKLDKMDIEIEEQEERLIQLRDHLKVYVNMKEKYESLLREVNNLEAEKEILMRKLEKAQVDPTKGCSVAIQQQLEEVKANLIRARTETRKHQQLYRKAEQEAKKCHVLESKIEEMKRAKVALLRKQKEDAAKHKECTNQKTQEIKELKRREKNTDKKVQKLEAECQRYKANLERSQSRYDKLADKLKQTEATLTRLLTKRRHDLNRITANSQRSTSACRNLQQDLDESTHIFAPECGEVISLKFVLEKIVKDRVDQTQCRRAYEVKMAEHEKLMMAMSKEVKLLNQRKKESRELEHLDPDHYDELVLLIRELEENVQGYLIQIELVEDDLEKLRARWPSVEHEFSDNNSICMSPRKEESTKQMLSRLEAPVLR</sequence>
<dbReference type="InterPro" id="IPR036961">
    <property type="entry name" value="Kinesin_motor_dom_sf"/>
</dbReference>
<dbReference type="Pfam" id="PF00225">
    <property type="entry name" value="Kinesin"/>
    <property type="match status" value="1"/>
</dbReference>
<protein>
    <recommendedName>
        <fullName evidence="9">Kinesin motor domain-containing protein</fullName>
    </recommendedName>
</protein>
<keyword evidence="4 6" id="KW-0067">ATP-binding</keyword>
<name>A0ABD3QEG6_9STRA</name>
<keyword evidence="11" id="KW-1185">Reference proteome</keyword>
<feature type="region of interest" description="Disordered" evidence="8">
    <location>
        <begin position="452"/>
        <end position="476"/>
    </location>
</feature>
<comment type="subcellular location">
    <subcellularLocation>
        <location evidence="1">Cytoplasm</location>
    </subcellularLocation>
</comment>
<evidence type="ECO:0000256" key="7">
    <source>
        <dbReference type="SAM" id="Coils"/>
    </source>
</evidence>
<dbReference type="AlphaFoldDB" id="A0ABD3QEG6"/>
<evidence type="ECO:0000313" key="10">
    <source>
        <dbReference type="EMBL" id="KAL3798424.1"/>
    </source>
</evidence>
<evidence type="ECO:0000259" key="9">
    <source>
        <dbReference type="PROSITE" id="PS50067"/>
    </source>
</evidence>